<dbReference type="OrthoDB" id="109585at2"/>
<dbReference type="RefSeq" id="WP_010850943.1">
    <property type="nucleotide sequence ID" value="NZ_HF570956.1"/>
</dbReference>
<sequence>MSVKPAILITSEADLDHLLDEFGRYARDYDVLGAASVSEATQIVERMAAGGQPVALLVVDSRLTGVGQIDGYQVMHTLRTLVPTARRLVTSRWENFLEDSKTLRPAVAKGKIDVVALTPRGPRDEEYHSGVIDLLNDWNAMATPEVDSIQLVTPRVDALTRSLREFMFRAGIPGRTYDPESEVGAAVLAQAAAQGLATDDFPLLKVFSTDAIVRPRSVRELSTALYGRPDQIDVDDVVDVVIVGAGPAGLAAAVYASSEGLSAVALEAETIGGQAGTSSMIRNYLGFPRGISGMRLAQRARTQAIRFGTRFVTGWPATGLTLGTAGSPHTVHTDGGDLRARSVVVAAGVDYQRLGVEAIDDLVGNGVNYGAAMTMARDVEGADVIVVGGGNSAGQAAVHLSRFARSVTIVVRRPDLSATMSRYLIDEITYNPVIEVLGNHRVVDGGAEDGQLAWVDLEDVTSGERQRREIRGLFLLLGAKVHCDWLPAQVARDDKGFILTGRSIPWEAWGGPVPPETLATSAPGVFAVGDIRSGSMKRVASATGEGASVVPLIHAWLNARPVA</sequence>
<proteinExistence type="predicted"/>
<evidence type="ECO:0000313" key="6">
    <source>
        <dbReference type="Proteomes" id="UP000013167"/>
    </source>
</evidence>
<dbReference type="PANTHER" id="PTHR48105">
    <property type="entry name" value="THIOREDOXIN REDUCTASE 1-RELATED-RELATED"/>
    <property type="match status" value="1"/>
</dbReference>
<protein>
    <submittedName>
        <fullName evidence="5">Putative thioredoxin reductase</fullName>
    </submittedName>
</protein>
<feature type="domain" description="FAD/NAD(P)-binding" evidence="4">
    <location>
        <begin position="239"/>
        <end position="546"/>
    </location>
</feature>
<dbReference type="Gene3D" id="3.50.50.60">
    <property type="entry name" value="FAD/NAD(P)-binding domain"/>
    <property type="match status" value="2"/>
</dbReference>
<dbReference type="InterPro" id="IPR050097">
    <property type="entry name" value="Ferredoxin-NADP_redctase_2"/>
</dbReference>
<name>N0E540_9MICO</name>
<gene>
    <name evidence="5" type="ORF">BN10_800015</name>
</gene>
<comment type="caution">
    <text evidence="5">The sequence shown here is derived from an EMBL/GenBank/DDBJ whole genome shotgun (WGS) entry which is preliminary data.</text>
</comment>
<accession>N0E540</accession>
<evidence type="ECO:0000256" key="1">
    <source>
        <dbReference type="ARBA" id="ARBA00022630"/>
    </source>
</evidence>
<dbReference type="Pfam" id="PF07992">
    <property type="entry name" value="Pyr_redox_2"/>
    <property type="match status" value="1"/>
</dbReference>
<dbReference type="InterPro" id="IPR036188">
    <property type="entry name" value="FAD/NAD-bd_sf"/>
</dbReference>
<dbReference type="eggNOG" id="COG0492">
    <property type="taxonomic scope" value="Bacteria"/>
</dbReference>
<keyword evidence="6" id="KW-1185">Reference proteome</keyword>
<evidence type="ECO:0000256" key="3">
    <source>
        <dbReference type="ARBA" id="ARBA00048132"/>
    </source>
</evidence>
<dbReference type="PRINTS" id="PR00469">
    <property type="entry name" value="PNDRDTASEII"/>
</dbReference>
<comment type="catalytic activity">
    <reaction evidence="3">
        <text>[thioredoxin]-dithiol + NADP(+) = [thioredoxin]-disulfide + NADPH + H(+)</text>
        <dbReference type="Rhea" id="RHEA:20345"/>
        <dbReference type="Rhea" id="RHEA-COMP:10698"/>
        <dbReference type="Rhea" id="RHEA-COMP:10700"/>
        <dbReference type="ChEBI" id="CHEBI:15378"/>
        <dbReference type="ChEBI" id="CHEBI:29950"/>
        <dbReference type="ChEBI" id="CHEBI:50058"/>
        <dbReference type="ChEBI" id="CHEBI:57783"/>
        <dbReference type="ChEBI" id="CHEBI:58349"/>
        <dbReference type="EC" id="1.8.1.9"/>
    </reaction>
</comment>
<dbReference type="HOGENOM" id="CLU_031864_5_8_11"/>
<dbReference type="Proteomes" id="UP000013167">
    <property type="component" value="Unassembled WGS sequence"/>
</dbReference>
<dbReference type="STRING" id="1193181.BN10_800015"/>
<keyword evidence="2" id="KW-0560">Oxidoreductase</keyword>
<evidence type="ECO:0000313" key="5">
    <source>
        <dbReference type="EMBL" id="CCH71111.1"/>
    </source>
</evidence>
<reference evidence="5 6" key="1">
    <citation type="journal article" date="2013" name="ISME J.">
        <title>A metabolic model for members of the genus Tetrasphaera involved in enhanced biological phosphorus removal.</title>
        <authorList>
            <person name="Kristiansen R."/>
            <person name="Nguyen H.T.T."/>
            <person name="Saunders A.M."/>
            <person name="Nielsen J.L."/>
            <person name="Wimmer R."/>
            <person name="Le V.Q."/>
            <person name="McIlroy S.J."/>
            <person name="Petrovski S."/>
            <person name="Seviour R.J."/>
            <person name="Calteau A."/>
            <person name="Nielsen K.L."/>
            <person name="Nielsen P.H."/>
        </authorList>
    </citation>
    <scope>NUCLEOTIDE SEQUENCE [LARGE SCALE GENOMIC DNA]</scope>
    <source>
        <strain evidence="5 6">Lp2</strain>
    </source>
</reference>
<dbReference type="PRINTS" id="PR00368">
    <property type="entry name" value="FADPNR"/>
</dbReference>
<organism evidence="5 6">
    <name type="scientific">Phycicoccus elongatus Lp2</name>
    <dbReference type="NCBI Taxonomy" id="1193181"/>
    <lineage>
        <taxon>Bacteria</taxon>
        <taxon>Bacillati</taxon>
        <taxon>Actinomycetota</taxon>
        <taxon>Actinomycetes</taxon>
        <taxon>Micrococcales</taxon>
        <taxon>Intrasporangiaceae</taxon>
        <taxon>Phycicoccus</taxon>
    </lineage>
</organism>
<keyword evidence="1" id="KW-0285">Flavoprotein</keyword>
<dbReference type="AlphaFoldDB" id="N0E540"/>
<dbReference type="SUPFAM" id="SSF51905">
    <property type="entry name" value="FAD/NAD(P)-binding domain"/>
    <property type="match status" value="1"/>
</dbReference>
<dbReference type="EMBL" id="CAIZ01000153">
    <property type="protein sequence ID" value="CCH71111.1"/>
    <property type="molecule type" value="Genomic_DNA"/>
</dbReference>
<evidence type="ECO:0000256" key="2">
    <source>
        <dbReference type="ARBA" id="ARBA00023002"/>
    </source>
</evidence>
<dbReference type="InterPro" id="IPR023753">
    <property type="entry name" value="FAD/NAD-binding_dom"/>
</dbReference>
<evidence type="ECO:0000259" key="4">
    <source>
        <dbReference type="Pfam" id="PF07992"/>
    </source>
</evidence>
<dbReference type="GO" id="GO:0004791">
    <property type="term" value="F:thioredoxin-disulfide reductase (NADPH) activity"/>
    <property type="evidence" value="ECO:0007669"/>
    <property type="project" value="UniProtKB-EC"/>
</dbReference>